<comment type="caution">
    <text evidence="1">The sequence shown here is derived from an EMBL/GenBank/DDBJ whole genome shotgun (WGS) entry which is preliminary data.</text>
</comment>
<organism evidence="1 2">
    <name type="scientific">Trifolium medium</name>
    <dbReference type="NCBI Taxonomy" id="97028"/>
    <lineage>
        <taxon>Eukaryota</taxon>
        <taxon>Viridiplantae</taxon>
        <taxon>Streptophyta</taxon>
        <taxon>Embryophyta</taxon>
        <taxon>Tracheophyta</taxon>
        <taxon>Spermatophyta</taxon>
        <taxon>Magnoliopsida</taxon>
        <taxon>eudicotyledons</taxon>
        <taxon>Gunneridae</taxon>
        <taxon>Pentapetalae</taxon>
        <taxon>rosids</taxon>
        <taxon>fabids</taxon>
        <taxon>Fabales</taxon>
        <taxon>Fabaceae</taxon>
        <taxon>Papilionoideae</taxon>
        <taxon>50 kb inversion clade</taxon>
        <taxon>NPAAA clade</taxon>
        <taxon>Hologalegina</taxon>
        <taxon>IRL clade</taxon>
        <taxon>Trifolieae</taxon>
        <taxon>Trifolium</taxon>
    </lineage>
</organism>
<sequence>MGPAPNGSFLLLLLTGAAVVGTSFSVLGRVFALVAGLCFAGKDKVWVVAAPCGRSG</sequence>
<dbReference type="AlphaFoldDB" id="A0A392URS2"/>
<reference evidence="1 2" key="1">
    <citation type="journal article" date="2018" name="Front. Plant Sci.">
        <title>Red Clover (Trifolium pratense) and Zigzag Clover (T. medium) - A Picture of Genomic Similarities and Differences.</title>
        <authorList>
            <person name="Dluhosova J."/>
            <person name="Istvanek J."/>
            <person name="Nedelnik J."/>
            <person name="Repkova J."/>
        </authorList>
    </citation>
    <scope>NUCLEOTIDE SEQUENCE [LARGE SCALE GENOMIC DNA]</scope>
    <source>
        <strain evidence="2">cv. 10/8</strain>
        <tissue evidence="1">Leaf</tissue>
    </source>
</reference>
<name>A0A392URS2_9FABA</name>
<evidence type="ECO:0000313" key="1">
    <source>
        <dbReference type="EMBL" id="MCI75304.1"/>
    </source>
</evidence>
<feature type="non-terminal residue" evidence="1">
    <location>
        <position position="56"/>
    </location>
</feature>
<accession>A0A392URS2</accession>
<proteinExistence type="predicted"/>
<dbReference type="Proteomes" id="UP000265520">
    <property type="component" value="Unassembled WGS sequence"/>
</dbReference>
<keyword evidence="2" id="KW-1185">Reference proteome</keyword>
<dbReference type="EMBL" id="LXQA010879486">
    <property type="protein sequence ID" value="MCI75304.1"/>
    <property type="molecule type" value="Genomic_DNA"/>
</dbReference>
<evidence type="ECO:0000313" key="2">
    <source>
        <dbReference type="Proteomes" id="UP000265520"/>
    </source>
</evidence>
<protein>
    <submittedName>
        <fullName evidence="1">Uncharacterized protein</fullName>
    </submittedName>
</protein>